<dbReference type="GeneID" id="90996759"/>
<dbReference type="STRING" id="1123404.SAMN02745784_01536"/>
<proteinExistence type="predicted"/>
<dbReference type="Proteomes" id="UP000184114">
    <property type="component" value="Unassembled WGS sequence"/>
</dbReference>
<protein>
    <submittedName>
        <fullName evidence="1">Uncharacterized protein</fullName>
    </submittedName>
</protein>
<evidence type="ECO:0000313" key="2">
    <source>
        <dbReference type="Proteomes" id="UP000184114"/>
    </source>
</evidence>
<sequence>MKENNFVYYLGDERGLISIASEWLIVKFSDAVVNKIQITKG</sequence>
<evidence type="ECO:0000313" key="1">
    <source>
        <dbReference type="EMBL" id="SHE70277.1"/>
    </source>
</evidence>
<dbReference type="AlphaFoldDB" id="A0A1M4VN62"/>
<name>A0A1M4VN62_9FIRM</name>
<organism evidence="1 2">
    <name type="scientific">Tissierella praeacuta DSM 18095</name>
    <dbReference type="NCBI Taxonomy" id="1123404"/>
    <lineage>
        <taxon>Bacteria</taxon>
        <taxon>Bacillati</taxon>
        <taxon>Bacillota</taxon>
        <taxon>Tissierellia</taxon>
        <taxon>Tissierellales</taxon>
        <taxon>Tissierellaceae</taxon>
        <taxon>Tissierella</taxon>
    </lineage>
</organism>
<keyword evidence="2" id="KW-1185">Reference proteome</keyword>
<dbReference type="EMBL" id="FQTY01000005">
    <property type="protein sequence ID" value="SHE70277.1"/>
    <property type="molecule type" value="Genomic_DNA"/>
</dbReference>
<accession>A0A1M4VN62</accession>
<dbReference type="RefSeq" id="WP_268807670.1">
    <property type="nucleotide sequence ID" value="NZ_FQTY01000005.1"/>
</dbReference>
<gene>
    <name evidence="1" type="ORF">SAMN02745784_01536</name>
</gene>
<reference evidence="2" key="1">
    <citation type="submission" date="2016-11" db="EMBL/GenBank/DDBJ databases">
        <authorList>
            <person name="Varghese N."/>
            <person name="Submissions S."/>
        </authorList>
    </citation>
    <scope>NUCLEOTIDE SEQUENCE [LARGE SCALE GENOMIC DNA]</scope>
    <source>
        <strain evidence="2">DSM 18095</strain>
    </source>
</reference>